<accession>A0A9W9X3G4</accession>
<evidence type="ECO:0000313" key="3">
    <source>
        <dbReference type="EMBL" id="KAJ5481096.1"/>
    </source>
</evidence>
<evidence type="ECO:0000256" key="1">
    <source>
        <dbReference type="ARBA" id="ARBA00022737"/>
    </source>
</evidence>
<dbReference type="GO" id="GO:0005737">
    <property type="term" value="C:cytoplasm"/>
    <property type="evidence" value="ECO:0007669"/>
    <property type="project" value="TreeGrafter"/>
</dbReference>
<dbReference type="InterPro" id="IPR036770">
    <property type="entry name" value="Ankyrin_rpt-contain_sf"/>
</dbReference>
<dbReference type="Proteomes" id="UP001148312">
    <property type="component" value="Unassembled WGS sequence"/>
</dbReference>
<dbReference type="PANTHER" id="PTHR24189">
    <property type="entry name" value="MYOTROPHIN"/>
    <property type="match status" value="1"/>
</dbReference>
<keyword evidence="4" id="KW-1185">Reference proteome</keyword>
<reference evidence="3" key="2">
    <citation type="journal article" date="2023" name="IMA Fungus">
        <title>Comparative genomic study of the Penicillium genus elucidates a diverse pangenome and 15 lateral gene transfer events.</title>
        <authorList>
            <person name="Petersen C."/>
            <person name="Sorensen T."/>
            <person name="Nielsen M.R."/>
            <person name="Sondergaard T.E."/>
            <person name="Sorensen J.L."/>
            <person name="Fitzpatrick D.A."/>
            <person name="Frisvad J.C."/>
            <person name="Nielsen K.L."/>
        </authorList>
    </citation>
    <scope>NUCLEOTIDE SEQUENCE</scope>
    <source>
        <strain evidence="3">IBT 30728</strain>
    </source>
</reference>
<reference evidence="3" key="1">
    <citation type="submission" date="2022-12" db="EMBL/GenBank/DDBJ databases">
        <authorList>
            <person name="Petersen C."/>
        </authorList>
    </citation>
    <scope>NUCLEOTIDE SEQUENCE</scope>
    <source>
        <strain evidence="3">IBT 30728</strain>
    </source>
</reference>
<gene>
    <name evidence="3" type="ORF">N7539_006990</name>
</gene>
<dbReference type="InterPro" id="IPR050745">
    <property type="entry name" value="Multifunctional_regulatory"/>
</dbReference>
<comment type="caution">
    <text evidence="3">The sequence shown here is derived from an EMBL/GenBank/DDBJ whole genome shotgun (WGS) entry which is preliminary data.</text>
</comment>
<dbReference type="GeneID" id="81626840"/>
<keyword evidence="1" id="KW-0677">Repeat</keyword>
<dbReference type="RefSeq" id="XP_056788526.1">
    <property type="nucleotide sequence ID" value="XM_056936591.1"/>
</dbReference>
<dbReference type="EMBL" id="JAPWDQ010000009">
    <property type="protein sequence ID" value="KAJ5481096.1"/>
    <property type="molecule type" value="Genomic_DNA"/>
</dbReference>
<organism evidence="3 4">
    <name type="scientific">Penicillium diatomitis</name>
    <dbReference type="NCBI Taxonomy" id="2819901"/>
    <lineage>
        <taxon>Eukaryota</taxon>
        <taxon>Fungi</taxon>
        <taxon>Dikarya</taxon>
        <taxon>Ascomycota</taxon>
        <taxon>Pezizomycotina</taxon>
        <taxon>Eurotiomycetes</taxon>
        <taxon>Eurotiomycetidae</taxon>
        <taxon>Eurotiales</taxon>
        <taxon>Aspergillaceae</taxon>
        <taxon>Penicillium</taxon>
    </lineage>
</organism>
<sequence length="359" mass="39518">MASQDQLEQQIIIQARQRQLLRQQQGLAAQAMAQEAQRRAGRSQPRTMRMSTHFDDLPIVEAGDVELLIPEPACTSPFDLACRDGPLSTVIEGLTYQPRTPAFLHRGLLIAMRSGNLETAQYLLTHGAPISRHTPELVLRSPPQRKIELFELFLQHGWTPNSPGLYGAVILPSIVEDLPLLSWFLAHGANPNLGPQQLWHDRLGPSETKTCLALEIASARGSFEAVKMLLEAGARIDYGTPLHSAAGVCPKGTNPHAGRVTPSKEFDNDRIPVMRLLVEQGADVNQKAESRHITPQYAIVHAVMAGAFERVKWLLAHGADAHLKGSFGSAIEYASFWGPEMRQVIEEGLAARNESTAEY</sequence>
<dbReference type="SMART" id="SM00248">
    <property type="entry name" value="ANK"/>
    <property type="match status" value="4"/>
</dbReference>
<dbReference type="PANTHER" id="PTHR24189:SF50">
    <property type="entry name" value="ANKYRIN REPEAT AND SOCS BOX PROTEIN 2"/>
    <property type="match status" value="1"/>
</dbReference>
<dbReference type="GO" id="GO:0005634">
    <property type="term" value="C:nucleus"/>
    <property type="evidence" value="ECO:0007669"/>
    <property type="project" value="TreeGrafter"/>
</dbReference>
<evidence type="ECO:0000313" key="4">
    <source>
        <dbReference type="Proteomes" id="UP001148312"/>
    </source>
</evidence>
<name>A0A9W9X3G4_9EURO</name>
<dbReference type="SUPFAM" id="SSF48403">
    <property type="entry name" value="Ankyrin repeat"/>
    <property type="match status" value="1"/>
</dbReference>
<evidence type="ECO:0000256" key="2">
    <source>
        <dbReference type="ARBA" id="ARBA00023043"/>
    </source>
</evidence>
<dbReference type="InterPro" id="IPR002110">
    <property type="entry name" value="Ankyrin_rpt"/>
</dbReference>
<keyword evidence="2" id="KW-0040">ANK repeat</keyword>
<dbReference type="AlphaFoldDB" id="A0A9W9X3G4"/>
<dbReference type="Gene3D" id="1.25.40.20">
    <property type="entry name" value="Ankyrin repeat-containing domain"/>
    <property type="match status" value="1"/>
</dbReference>
<proteinExistence type="predicted"/>
<protein>
    <submittedName>
        <fullName evidence="3">Uncharacterized protein</fullName>
    </submittedName>
</protein>
<dbReference type="GO" id="GO:2000812">
    <property type="term" value="P:regulation of barbed-end actin filament capping"/>
    <property type="evidence" value="ECO:0007669"/>
    <property type="project" value="TreeGrafter"/>
</dbReference>